<keyword evidence="2" id="KW-0067">ATP-binding</keyword>
<dbReference type="Pfam" id="PF05729">
    <property type="entry name" value="NACHT"/>
    <property type="match status" value="1"/>
</dbReference>
<dbReference type="Gene3D" id="3.40.50.300">
    <property type="entry name" value="P-loop containing nucleotide triphosphate hydrolases"/>
    <property type="match status" value="1"/>
</dbReference>
<evidence type="ECO:0000259" key="1">
    <source>
        <dbReference type="PROSITE" id="PS50837"/>
    </source>
</evidence>
<dbReference type="Pfam" id="PF22733">
    <property type="entry name" value="NNH1"/>
    <property type="match status" value="1"/>
</dbReference>
<dbReference type="PANTHER" id="PTHR46844:SF1">
    <property type="entry name" value="SLR5058 PROTEIN"/>
    <property type="match status" value="1"/>
</dbReference>
<sequence length="1006" mass="108696">MDASVVGIRLASGVVAPLVRKLFRQEGAGAGLVDRPHRLSSYVAWREKRGLDAADLRRLADRLVKEALAAPGERPLPPGEEAGVSAALAATLHALGDLALSDVDAVRLGPQAFARKLRAAAPHPGLSRDAELFHSRLVDLACLHILNFFTQRSTFVAATLVEQSRLHAETITKVDELLTRVPRQDGRDTAFEARYLEYLAGRHSTLTIFGLDLAPGSSRWPLDAAYVSLEGSAAPGAGGGAGADAPSSPCSLPADRLLDEHHRVLLRGEAGSGKTTLIQWLAVSAARNPGTGVVPFVLPLRTLTRHGERLPAPRDFLAGTPLAGEAPGGWESRVLRDGRALLLVDGIDEIPETERNRAREWLADLITACPGNRWLVTSRPSAVRQDWLADVDFSEVTLAPMSRANVRAFVERWHAAADHAPAEYREQLLDSVARKPDLARLATNPLLCGLICALHRERRGFLPAGRKELYAAALSMLLDRRDRERGVRLPYLAEEPQLQLLQRLAYWLIRNGRTEMDRSRAEALIADALPAVPAAGALGDAQAVFGHFLERTGLLRAPTEDTVQFVHRTFQDFLGARAALDEGSLGELTGHADDDQWEDVIRMAVAQGRPRERTEIIRSLLARDSQRSVLLALACLGYAAELDPVLRAEVEQQAGRLVPPTSVGMARELGRIGPLVLELLPTPERAPAGPAALHTVQAAGGVLSELAIPFLVRYTGHPSHQVRAELARLWPRFETRRYAAEVISSLPADQNVTVVSDAELAALAEFSPRRDLNVVGDVTGEALAAYLGAVRAQYLAVRGNGLITDLGFLKGQDALLAIEVSRCSGIRDLEGLRGLPVRSAVLDLRGDLLPIGPVLAGWTSLRGLVLRGTHANWSLDGFAPRVRLDSVNVYSVTPDAAGPVGLSRHRGLRSVSLGECWAPRDPAEWQELALLTELTELAVPGPSLDLVPDGLRMPSVEQLHLPRSMSLGPEITRRLPGVFPGLRSVSGDFDESAVGALPPHILVTRS</sequence>
<evidence type="ECO:0000313" key="3">
    <source>
        <dbReference type="Proteomes" id="UP000613974"/>
    </source>
</evidence>
<dbReference type="PANTHER" id="PTHR46844">
    <property type="entry name" value="SLR5058 PROTEIN"/>
    <property type="match status" value="1"/>
</dbReference>
<accession>A0ABQ3SZC6</accession>
<protein>
    <submittedName>
        <fullName evidence="2">ATP-binding protein</fullName>
    </submittedName>
</protein>
<reference evidence="3" key="1">
    <citation type="submission" date="2023-07" db="EMBL/GenBank/DDBJ databases">
        <title>Whole genome shotgun sequence of Streptomyces nojiriensis NBRC 13794.</title>
        <authorList>
            <person name="Komaki H."/>
            <person name="Tamura T."/>
        </authorList>
    </citation>
    <scope>NUCLEOTIDE SEQUENCE [LARGE SCALE GENOMIC DNA]</scope>
    <source>
        <strain evidence="3">NBRC 13794</strain>
    </source>
</reference>
<comment type="caution">
    <text evidence="2">The sequence shown here is derived from an EMBL/GenBank/DDBJ whole genome shotgun (WGS) entry which is preliminary data.</text>
</comment>
<keyword evidence="3" id="KW-1185">Reference proteome</keyword>
<dbReference type="InterPro" id="IPR027417">
    <property type="entry name" value="P-loop_NTPase"/>
</dbReference>
<name>A0ABQ3SZC6_9ACTN</name>
<dbReference type="Proteomes" id="UP000613974">
    <property type="component" value="Unassembled WGS sequence"/>
</dbReference>
<feature type="domain" description="NACHT" evidence="1">
    <location>
        <begin position="262"/>
        <end position="581"/>
    </location>
</feature>
<dbReference type="RefSeq" id="WP_189744086.1">
    <property type="nucleotide sequence ID" value="NZ_BMRL01000014.1"/>
</dbReference>
<gene>
    <name evidence="2" type="ORF">Snoj_74270</name>
</gene>
<keyword evidence="2" id="KW-0547">Nucleotide-binding</keyword>
<organism evidence="2 3">
    <name type="scientific">Streptomyces nojiriensis</name>
    <dbReference type="NCBI Taxonomy" id="66374"/>
    <lineage>
        <taxon>Bacteria</taxon>
        <taxon>Bacillati</taxon>
        <taxon>Actinomycetota</taxon>
        <taxon>Actinomycetes</taxon>
        <taxon>Kitasatosporales</taxon>
        <taxon>Streptomycetaceae</taxon>
        <taxon>Streptomyces</taxon>
    </lineage>
</organism>
<dbReference type="InterPro" id="IPR054547">
    <property type="entry name" value="NNH1"/>
</dbReference>
<proteinExistence type="predicted"/>
<evidence type="ECO:0000313" key="2">
    <source>
        <dbReference type="EMBL" id="GHI73509.1"/>
    </source>
</evidence>
<dbReference type="GO" id="GO:0005524">
    <property type="term" value="F:ATP binding"/>
    <property type="evidence" value="ECO:0007669"/>
    <property type="project" value="UniProtKB-KW"/>
</dbReference>
<dbReference type="PROSITE" id="PS50837">
    <property type="entry name" value="NACHT"/>
    <property type="match status" value="1"/>
</dbReference>
<dbReference type="EMBL" id="BNEC01000005">
    <property type="protein sequence ID" value="GHI73509.1"/>
    <property type="molecule type" value="Genomic_DNA"/>
</dbReference>
<dbReference type="GeneID" id="95591739"/>
<dbReference type="InterPro" id="IPR007111">
    <property type="entry name" value="NACHT_NTPase"/>
</dbReference>
<dbReference type="SUPFAM" id="SSF52540">
    <property type="entry name" value="P-loop containing nucleoside triphosphate hydrolases"/>
    <property type="match status" value="1"/>
</dbReference>